<name>A0ACC3BX88_PYRYE</name>
<dbReference type="Proteomes" id="UP000798662">
    <property type="component" value="Chromosome 1"/>
</dbReference>
<accession>A0ACC3BX88</accession>
<keyword evidence="2" id="KW-1185">Reference proteome</keyword>
<gene>
    <name evidence="1" type="ORF">I4F81_005128</name>
</gene>
<proteinExistence type="predicted"/>
<evidence type="ECO:0000313" key="2">
    <source>
        <dbReference type="Proteomes" id="UP000798662"/>
    </source>
</evidence>
<dbReference type="EMBL" id="CM020618">
    <property type="protein sequence ID" value="KAK1862560.1"/>
    <property type="molecule type" value="Genomic_DNA"/>
</dbReference>
<reference evidence="1" key="1">
    <citation type="submission" date="2019-11" db="EMBL/GenBank/DDBJ databases">
        <title>Nori genome reveals adaptations in red seaweeds to the harsh intertidal environment.</title>
        <authorList>
            <person name="Wang D."/>
            <person name="Mao Y."/>
        </authorList>
    </citation>
    <scope>NUCLEOTIDE SEQUENCE</scope>
    <source>
        <tissue evidence="1">Gametophyte</tissue>
    </source>
</reference>
<protein>
    <submittedName>
        <fullName evidence="1">Uncharacterized protein</fullName>
    </submittedName>
</protein>
<comment type="caution">
    <text evidence="1">The sequence shown here is derived from an EMBL/GenBank/DDBJ whole genome shotgun (WGS) entry which is preliminary data.</text>
</comment>
<sequence length="462" mass="46917">MGRGTDGRPPRPSLHRAAVAAAAAAAAAATSRRRAAGGGGRDAAAAPSAATAGDCASGGCDDDGEGDVAGAAAGRFGAAPHPPPPPPPSGAHPHAARRRAILASYPAVAALATPYSPTAALTVVLVAAQLGLAVTLPRVLPTWAVLVAAYAGGAVVDFSLWAALHEATHELVFRSPLANRLVGLAANTPHLFPAATLFRHHHRLHHGALGRPGRDLDMPLPGEAAWVGGSPPRKAAWLAAFAAVQAVRTAAAAGARPLPRAEWPWLAANWAANGGVAAAVAAAGGWRAVAYLAVASVAAVGLHPVGARGIAEHYPVVAPSAAAPTRTAATLKTATRTRTTTTTTTTSAPAAATFQATYSYYGRANGVGLNLGYHVEHHDFPGVPWVSLPAVRRAAAPHYDALFHYTSYTRLLWAFVTDRGWSLEPRLAPAARARPWGMQVTGGGGGGVPPPAAPPPCSVRRS</sequence>
<evidence type="ECO:0000313" key="1">
    <source>
        <dbReference type="EMBL" id="KAK1862560.1"/>
    </source>
</evidence>
<organism evidence="1 2">
    <name type="scientific">Pyropia yezoensis</name>
    <name type="common">Susabi-nori</name>
    <name type="synonym">Porphyra yezoensis</name>
    <dbReference type="NCBI Taxonomy" id="2788"/>
    <lineage>
        <taxon>Eukaryota</taxon>
        <taxon>Rhodophyta</taxon>
        <taxon>Bangiophyceae</taxon>
        <taxon>Bangiales</taxon>
        <taxon>Bangiaceae</taxon>
        <taxon>Pyropia</taxon>
    </lineage>
</organism>